<gene>
    <name evidence="1" type="ORF">GN958_ATG07702</name>
</gene>
<name>A0A8S9URN3_PHYIN</name>
<comment type="caution">
    <text evidence="1">The sequence shown here is derived from an EMBL/GenBank/DDBJ whole genome shotgun (WGS) entry which is preliminary data.</text>
</comment>
<dbReference type="EMBL" id="JAACNO010001081">
    <property type="protein sequence ID" value="KAF4143123.1"/>
    <property type="molecule type" value="Genomic_DNA"/>
</dbReference>
<dbReference type="AlphaFoldDB" id="A0A8S9URN3"/>
<reference evidence="1" key="1">
    <citation type="submission" date="2020-03" db="EMBL/GenBank/DDBJ databases">
        <title>Hybrid Assembly of Korean Phytophthora infestans isolates.</title>
        <authorList>
            <person name="Prokchorchik M."/>
            <person name="Lee Y."/>
            <person name="Seo J."/>
            <person name="Cho J.-H."/>
            <person name="Park Y.-E."/>
            <person name="Jang D.-C."/>
            <person name="Im J.-S."/>
            <person name="Choi J.-G."/>
            <person name="Park H.-J."/>
            <person name="Lee G.-B."/>
            <person name="Lee Y.-G."/>
            <person name="Hong S.-Y."/>
            <person name="Cho K."/>
            <person name="Sohn K.H."/>
        </authorList>
    </citation>
    <scope>NUCLEOTIDE SEQUENCE</scope>
    <source>
        <strain evidence="1">KR_2_A2</strain>
    </source>
</reference>
<organism evidence="1 2">
    <name type="scientific">Phytophthora infestans</name>
    <name type="common">Potato late blight agent</name>
    <name type="synonym">Botrytis infestans</name>
    <dbReference type="NCBI Taxonomy" id="4787"/>
    <lineage>
        <taxon>Eukaryota</taxon>
        <taxon>Sar</taxon>
        <taxon>Stramenopiles</taxon>
        <taxon>Oomycota</taxon>
        <taxon>Peronosporomycetes</taxon>
        <taxon>Peronosporales</taxon>
        <taxon>Peronosporaceae</taxon>
        <taxon>Phytophthora</taxon>
    </lineage>
</organism>
<evidence type="ECO:0000313" key="2">
    <source>
        <dbReference type="Proteomes" id="UP000704712"/>
    </source>
</evidence>
<sequence length="324" mass="36359">MLNASTRKCTICRLLFEELFEAQQVAPASRSIERFIAPSTASLPQETSSRDREERSAHCFQCHLCPSIIAQNPTRDYTNLMNHLRAHRPDYKQVGQSLMVNTLVIFACSDKAKTGFGRLQWIVDGEMPLNFCENALAQKYTRLQSLAKTTLMTFLRALTVLGRGHRLYLAVERLLKVNALELDRVASIMHKLSTAKTAGHLSKLTPLKPIRRNVTSSSSALYMPDRFLKIKVHACIVMLQIEDPVVLPSAAQVKRLEFCATTNCRLVVSMVLQEEGATIADVRAIFDEVIRTISAQQQSSSKTSLLKMLWLKFSVDKRGGVDCC</sequence>
<dbReference type="PANTHER" id="PTHR40866:SF1">
    <property type="entry name" value="BED-TYPE DOMAIN-CONTAINING PROTEIN"/>
    <property type="match status" value="1"/>
</dbReference>
<protein>
    <submittedName>
        <fullName evidence="1">Uncharacterized protein</fullName>
    </submittedName>
</protein>
<evidence type="ECO:0000313" key="1">
    <source>
        <dbReference type="EMBL" id="KAF4143123.1"/>
    </source>
</evidence>
<dbReference type="Proteomes" id="UP000704712">
    <property type="component" value="Unassembled WGS sequence"/>
</dbReference>
<proteinExistence type="predicted"/>
<accession>A0A8S9URN3</accession>
<dbReference type="PANTHER" id="PTHR40866">
    <property type="entry name" value="BED-TYPE DOMAIN-CONTAINING PROTEIN"/>
    <property type="match status" value="1"/>
</dbReference>